<dbReference type="InterPro" id="IPR011250">
    <property type="entry name" value="OMP/PagP_B-barrel"/>
</dbReference>
<feature type="domain" description="Outer membrane protein beta-barrel" evidence="2">
    <location>
        <begin position="23"/>
        <end position="182"/>
    </location>
</feature>
<evidence type="ECO:0000259" key="2">
    <source>
        <dbReference type="Pfam" id="PF13568"/>
    </source>
</evidence>
<dbReference type="KEGG" id="fpf:DCC35_15130"/>
<keyword evidence="1" id="KW-0732">Signal</keyword>
<dbReference type="EMBL" id="CP028923">
    <property type="protein sequence ID" value="QCK15977.1"/>
    <property type="molecule type" value="Genomic_DNA"/>
</dbReference>
<evidence type="ECO:0000256" key="1">
    <source>
        <dbReference type="SAM" id="SignalP"/>
    </source>
</evidence>
<feature type="chain" id="PRO_5020730116" description="Outer membrane protein beta-barrel domain-containing protein" evidence="1">
    <location>
        <begin position="22"/>
        <end position="208"/>
    </location>
</feature>
<dbReference type="SUPFAM" id="SSF56925">
    <property type="entry name" value="OMPA-like"/>
    <property type="match status" value="1"/>
</dbReference>
<dbReference type="Pfam" id="PF13568">
    <property type="entry name" value="OMP_b-brl_2"/>
    <property type="match status" value="1"/>
</dbReference>
<dbReference type="RefSeq" id="WP_137091576.1">
    <property type="nucleotide sequence ID" value="NZ_CP028923.1"/>
</dbReference>
<dbReference type="OrthoDB" id="1121752at2"/>
<evidence type="ECO:0000313" key="3">
    <source>
        <dbReference type="EMBL" id="QCK15977.1"/>
    </source>
</evidence>
<dbReference type="InterPro" id="IPR025665">
    <property type="entry name" value="Beta-barrel_OMP_2"/>
</dbReference>
<gene>
    <name evidence="3" type="ORF">DCC35_15130</name>
</gene>
<accession>A0A4D7JMU8</accession>
<evidence type="ECO:0000313" key="4">
    <source>
        <dbReference type="Proteomes" id="UP000298616"/>
    </source>
</evidence>
<protein>
    <recommendedName>
        <fullName evidence="2">Outer membrane protein beta-barrel domain-containing protein</fullName>
    </recommendedName>
</protein>
<organism evidence="3 4">
    <name type="scientific">Mangrovivirga cuniculi</name>
    <dbReference type="NCBI Taxonomy" id="2715131"/>
    <lineage>
        <taxon>Bacteria</taxon>
        <taxon>Pseudomonadati</taxon>
        <taxon>Bacteroidota</taxon>
        <taxon>Cytophagia</taxon>
        <taxon>Cytophagales</taxon>
        <taxon>Mangrovivirgaceae</taxon>
        <taxon>Mangrovivirga</taxon>
    </lineage>
</organism>
<dbReference type="AlphaFoldDB" id="A0A4D7JMU8"/>
<keyword evidence="4" id="KW-1185">Reference proteome</keyword>
<name>A0A4D7JMU8_9BACT</name>
<reference evidence="3 4" key="1">
    <citation type="submission" date="2018-04" db="EMBL/GenBank/DDBJ databases">
        <title>Complete genome uncultured novel isolate.</title>
        <authorList>
            <person name="Merlino G."/>
        </authorList>
    </citation>
    <scope>NUCLEOTIDE SEQUENCE [LARGE SCALE GENOMIC DNA]</scope>
    <source>
        <strain evidence="4">R1DC9</strain>
    </source>
</reference>
<dbReference type="Proteomes" id="UP000298616">
    <property type="component" value="Chromosome"/>
</dbReference>
<proteinExistence type="predicted"/>
<feature type="signal peptide" evidence="1">
    <location>
        <begin position="1"/>
        <end position="21"/>
    </location>
</feature>
<sequence>MKIKSLLGLAFALVITFGANAQEFGARVGGNLSSINYSADGAGDDAKSLFGLQFGGTALLPINDNLKINASLLYTQAGERYEDGDATTKFIVNYLQLPVAVEYGFGGDQIKPFIQAGPYLGYAIGAKVKVDGGDVSGEADLNVGNSEDDDIAPMNFGFTLGGGVDIQKFRVGVNYDLGLSDLTPKDLQGDETAKTSVFSLNVSYFFNR</sequence>